<comment type="caution">
    <text evidence="2">The sequence shown here is derived from an EMBL/GenBank/DDBJ whole genome shotgun (WGS) entry which is preliminary data.</text>
</comment>
<dbReference type="EMBL" id="VSSQ01014987">
    <property type="protein sequence ID" value="MPM54833.1"/>
    <property type="molecule type" value="Genomic_DNA"/>
</dbReference>
<evidence type="ECO:0000313" key="2">
    <source>
        <dbReference type="EMBL" id="MPM54833.1"/>
    </source>
</evidence>
<reference evidence="2" key="1">
    <citation type="submission" date="2019-08" db="EMBL/GenBank/DDBJ databases">
        <authorList>
            <person name="Kucharzyk K."/>
            <person name="Murdoch R.W."/>
            <person name="Higgins S."/>
            <person name="Loffler F."/>
        </authorList>
    </citation>
    <scope>NUCLEOTIDE SEQUENCE</scope>
</reference>
<proteinExistence type="predicted"/>
<accession>A0A645AVA7</accession>
<feature type="compositionally biased region" description="Basic and acidic residues" evidence="1">
    <location>
        <begin position="23"/>
        <end position="39"/>
    </location>
</feature>
<dbReference type="AlphaFoldDB" id="A0A645AVA7"/>
<gene>
    <name evidence="2" type="ORF">SDC9_101615</name>
</gene>
<sequence>MPAARGENPVQEALAQKPVLKHPVLDHRQLGKPCDESRRKQPPAIFARQSPGGINLDPFQPAGRRPFLENETVEPFPGQRLHPFLAVIEHAPG</sequence>
<protein>
    <submittedName>
        <fullName evidence="2">Uncharacterized protein</fullName>
    </submittedName>
</protein>
<organism evidence="2">
    <name type="scientific">bioreactor metagenome</name>
    <dbReference type="NCBI Taxonomy" id="1076179"/>
    <lineage>
        <taxon>unclassified sequences</taxon>
        <taxon>metagenomes</taxon>
        <taxon>ecological metagenomes</taxon>
    </lineage>
</organism>
<feature type="region of interest" description="Disordered" evidence="1">
    <location>
        <begin position="1"/>
        <end position="75"/>
    </location>
</feature>
<name>A0A645AVA7_9ZZZZ</name>
<evidence type="ECO:0000256" key="1">
    <source>
        <dbReference type="SAM" id="MobiDB-lite"/>
    </source>
</evidence>